<sequence length="778" mass="93458">MNKFLKDFTIEDWVNGSNTEGFIRIQVLDEEEQQSKEADSYSEAVIRLRKIEKQYYEVLERNKSLEEQLYNAQCQVRTLQVSDVYNNREFIDENIVQTEIDKITQQIIENNSNTEDKDSLQSQIYFQRLIIDDLMCKLQNMHYRVEYYKEDVTELKYQFEKEKTTLEQEKRNNDVANELYQEATKTIQDLNSQIDILTDKLQYALTHKEIETKIIVEKTSYQVDVENEILESRLYQDVYKLKKKFNEQLVKIQRKNQMSIENLGLCMKKRTDELKHFYEYRIKKMIEEFSFEEAKFQSKKLELREEISENLKVIRELETRFNLSERKFLLDRQRSNKAEAVIKSLEEIVDKLNIDMVESSAKSKAEIESMKKHTQYLESDLKSSFSQQARLAEKKYEDAVESMKQEYKAKVEKINDEFKLNMKKLSMKEKKEHLTLLDEISRIERDKTEIEMQVEERVQDVLREAKAKYQEYEFMLDHNKRQLLEQWNNDRKEMRIEHENEMVQLQRDFREKIHEQTVKIHDEYEAKIEQIEQTNIEKIRNANRKHVEEVISIKDANSKAVTELNSSIEKLNIENFNYCRIIKGFHAEKEEMKEKYEEQLKEQQVRYNDLTMSYNELRNLKARMQSAFEEKIAILSQQLNDKERVLKLKFETEKNVAINIVKQEKADIEAMTSKKINELSRRYEELTNKYNKKKQKKSVLRISDNGSQRVVQELMEKERTIELLKKEKHNLQTALDYMNSTVRIFSGQEQVFHTKTNSTDLRTPKGPRKQARFTSSNR</sequence>
<proteinExistence type="predicted"/>
<dbReference type="EMBL" id="MPUH01000197">
    <property type="protein sequence ID" value="OMJ86707.1"/>
    <property type="molecule type" value="Genomic_DNA"/>
</dbReference>
<evidence type="ECO:0000313" key="3">
    <source>
        <dbReference type="EMBL" id="OMJ86707.1"/>
    </source>
</evidence>
<feature type="coiled-coil region" evidence="1">
    <location>
        <begin position="300"/>
        <end position="362"/>
    </location>
</feature>
<feature type="coiled-coil region" evidence="1">
    <location>
        <begin position="166"/>
        <end position="200"/>
    </location>
</feature>
<accession>A0A1R2CCH6</accession>
<feature type="coiled-coil region" evidence="1">
    <location>
        <begin position="462"/>
        <end position="541"/>
    </location>
</feature>
<feature type="coiled-coil region" evidence="1">
    <location>
        <begin position="669"/>
        <end position="734"/>
    </location>
</feature>
<feature type="coiled-coil region" evidence="1">
    <location>
        <begin position="386"/>
        <end position="417"/>
    </location>
</feature>
<organism evidence="3 4">
    <name type="scientific">Stentor coeruleus</name>
    <dbReference type="NCBI Taxonomy" id="5963"/>
    <lineage>
        <taxon>Eukaryota</taxon>
        <taxon>Sar</taxon>
        <taxon>Alveolata</taxon>
        <taxon>Ciliophora</taxon>
        <taxon>Postciliodesmatophora</taxon>
        <taxon>Heterotrichea</taxon>
        <taxon>Heterotrichida</taxon>
        <taxon>Stentoridae</taxon>
        <taxon>Stentor</taxon>
    </lineage>
</organism>
<dbReference type="AlphaFoldDB" id="A0A1R2CCH6"/>
<comment type="caution">
    <text evidence="3">The sequence shown here is derived from an EMBL/GenBank/DDBJ whole genome shotgun (WGS) entry which is preliminary data.</text>
</comment>
<gene>
    <name evidence="3" type="ORF">SteCoe_11716</name>
</gene>
<keyword evidence="1" id="KW-0175">Coiled coil</keyword>
<name>A0A1R2CCH6_9CILI</name>
<evidence type="ECO:0000313" key="4">
    <source>
        <dbReference type="Proteomes" id="UP000187209"/>
    </source>
</evidence>
<evidence type="ECO:0000256" key="1">
    <source>
        <dbReference type="SAM" id="Coils"/>
    </source>
</evidence>
<keyword evidence="4" id="KW-1185">Reference proteome</keyword>
<protein>
    <submittedName>
        <fullName evidence="3">Uncharacterized protein</fullName>
    </submittedName>
</protein>
<evidence type="ECO:0000256" key="2">
    <source>
        <dbReference type="SAM" id="MobiDB-lite"/>
    </source>
</evidence>
<dbReference type="Proteomes" id="UP000187209">
    <property type="component" value="Unassembled WGS sequence"/>
</dbReference>
<reference evidence="3 4" key="1">
    <citation type="submission" date="2016-11" db="EMBL/GenBank/DDBJ databases">
        <title>The macronuclear genome of Stentor coeruleus: a giant cell with tiny introns.</title>
        <authorList>
            <person name="Slabodnick M."/>
            <person name="Ruby J.G."/>
            <person name="Reiff S.B."/>
            <person name="Swart E.C."/>
            <person name="Gosai S."/>
            <person name="Prabakaran S."/>
            <person name="Witkowska E."/>
            <person name="Larue G.E."/>
            <person name="Fisher S."/>
            <person name="Freeman R.M."/>
            <person name="Gunawardena J."/>
            <person name="Chu W."/>
            <person name="Stover N.A."/>
            <person name="Gregory B.D."/>
            <person name="Nowacki M."/>
            <person name="Derisi J."/>
            <person name="Roy S.W."/>
            <person name="Marshall W.F."/>
            <person name="Sood P."/>
        </authorList>
    </citation>
    <scope>NUCLEOTIDE SEQUENCE [LARGE SCALE GENOMIC DNA]</scope>
    <source>
        <strain evidence="3">WM001</strain>
    </source>
</reference>
<feature type="region of interest" description="Disordered" evidence="2">
    <location>
        <begin position="757"/>
        <end position="778"/>
    </location>
</feature>
<feature type="coiled-coil region" evidence="1">
    <location>
        <begin position="582"/>
        <end position="620"/>
    </location>
</feature>